<comment type="catalytic activity">
    <reaction evidence="4">
        <text>L-proline + NADP(+) = 1-pyrroline-2-carboxylate + NADPH + H(+)</text>
        <dbReference type="Rhea" id="RHEA:20317"/>
        <dbReference type="ChEBI" id="CHEBI:15378"/>
        <dbReference type="ChEBI" id="CHEBI:39785"/>
        <dbReference type="ChEBI" id="CHEBI:57783"/>
        <dbReference type="ChEBI" id="CHEBI:58349"/>
        <dbReference type="ChEBI" id="CHEBI:60039"/>
        <dbReference type="EC" id="1.5.1.49"/>
    </reaction>
</comment>
<evidence type="ECO:0000256" key="5">
    <source>
        <dbReference type="HAMAP-Rule" id="MF_00935"/>
    </source>
</evidence>
<accession>A0A2M7T5P4</accession>
<reference evidence="7" key="1">
    <citation type="submission" date="2017-09" db="EMBL/GenBank/DDBJ databases">
        <title>Depth-based differentiation of microbial function through sediment-hosted aquifers and enrichment of novel symbionts in the deep terrestrial subsurface.</title>
        <authorList>
            <person name="Probst A.J."/>
            <person name="Ladd B."/>
            <person name="Jarett J.K."/>
            <person name="Geller-Mcgrath D.E."/>
            <person name="Sieber C.M.K."/>
            <person name="Emerson J.B."/>
            <person name="Anantharaman K."/>
            <person name="Thomas B.C."/>
            <person name="Malmstrom R."/>
            <person name="Stieglmeier M."/>
            <person name="Klingl A."/>
            <person name="Woyke T."/>
            <person name="Ryan C.M."/>
            <person name="Banfield J.F."/>
        </authorList>
    </citation>
    <scope>NUCLEOTIDE SEQUENCE [LARGE SCALE GENOMIC DNA]</scope>
</reference>
<evidence type="ECO:0000256" key="2">
    <source>
        <dbReference type="ARBA" id="ARBA00023027"/>
    </source>
</evidence>
<dbReference type="EMBL" id="PFNG01000231">
    <property type="protein sequence ID" value="PIZ35655.1"/>
    <property type="molecule type" value="Genomic_DNA"/>
</dbReference>
<dbReference type="SUPFAM" id="SSF51735">
    <property type="entry name" value="NAD(P)-binding Rossmann-fold domains"/>
    <property type="match status" value="1"/>
</dbReference>
<dbReference type="Gene3D" id="3.40.50.720">
    <property type="entry name" value="NAD(P)-binding Rossmann-like Domain"/>
    <property type="match status" value="1"/>
</dbReference>
<feature type="binding site" evidence="5">
    <location>
        <begin position="137"/>
        <end position="138"/>
    </location>
    <ligand>
        <name>NAD(+)</name>
        <dbReference type="ChEBI" id="CHEBI:57540"/>
    </ligand>
</feature>
<dbReference type="GO" id="GO:0006522">
    <property type="term" value="P:alanine metabolic process"/>
    <property type="evidence" value="ECO:0007669"/>
    <property type="project" value="UniProtKB-UniRule"/>
</dbReference>
<feature type="binding site" evidence="5">
    <location>
        <position position="110"/>
    </location>
    <ligand>
        <name>NAD(+)</name>
        <dbReference type="ChEBI" id="CHEBI:57540"/>
    </ligand>
</feature>
<feature type="binding site" evidence="5">
    <location>
        <position position="223"/>
    </location>
    <ligand>
        <name>NAD(+)</name>
        <dbReference type="ChEBI" id="CHEBI:57540"/>
    </ligand>
</feature>
<comment type="similarity">
    <text evidence="5">Belongs to the ornithine cyclodeaminase/mu-crystallin family. Archaeal alanine dehydrogenase subfamily.</text>
</comment>
<feature type="active site" description="Proton donor/acceptor" evidence="5">
    <location>
        <position position="67"/>
    </location>
</feature>
<dbReference type="GO" id="GO:0000286">
    <property type="term" value="F:alanine dehydrogenase activity"/>
    <property type="evidence" value="ECO:0007669"/>
    <property type="project" value="UniProtKB-UniRule"/>
</dbReference>
<dbReference type="Pfam" id="PF02423">
    <property type="entry name" value="OCD_Mu_crystall"/>
    <property type="match status" value="1"/>
</dbReference>
<feature type="binding site" evidence="5">
    <location>
        <position position="289"/>
    </location>
    <ligand>
        <name>NAD(+)</name>
        <dbReference type="ChEBI" id="CHEBI:57540"/>
    </ligand>
</feature>
<comment type="catalytic activity">
    <reaction evidence="5">
        <text>L-alanine + NAD(+) + H2O = pyruvate + NH4(+) + NADH + H(+)</text>
        <dbReference type="Rhea" id="RHEA:18405"/>
        <dbReference type="ChEBI" id="CHEBI:15361"/>
        <dbReference type="ChEBI" id="CHEBI:15377"/>
        <dbReference type="ChEBI" id="CHEBI:15378"/>
        <dbReference type="ChEBI" id="CHEBI:28938"/>
        <dbReference type="ChEBI" id="CHEBI:57540"/>
        <dbReference type="ChEBI" id="CHEBI:57945"/>
        <dbReference type="ChEBI" id="CHEBI:57972"/>
        <dbReference type="EC" id="1.4.1.1"/>
    </reaction>
</comment>
<evidence type="ECO:0000256" key="4">
    <source>
        <dbReference type="ARBA" id="ARBA00052703"/>
    </source>
</evidence>
<comment type="caution">
    <text evidence="6">The sequence shown here is derived from an EMBL/GenBank/DDBJ whole genome shotgun (WGS) entry which is preliminary data.</text>
</comment>
<dbReference type="Gene3D" id="3.30.1780.10">
    <property type="entry name" value="ornithine cyclodeaminase, domain 1"/>
    <property type="match status" value="1"/>
</dbReference>
<dbReference type="PIRSF" id="PIRSF001439">
    <property type="entry name" value="CryM"/>
    <property type="match status" value="1"/>
</dbReference>
<dbReference type="FunFam" id="3.40.50.720:FF:000311">
    <property type="entry name" value="Ornithine cyclodeaminase"/>
    <property type="match status" value="1"/>
</dbReference>
<dbReference type="PANTHER" id="PTHR13812">
    <property type="entry name" value="KETIMINE REDUCTASE MU-CRYSTALLIN"/>
    <property type="match status" value="1"/>
</dbReference>
<keyword evidence="5" id="KW-0547">Nucleotide-binding</keyword>
<organism evidence="6 7">
    <name type="scientific">Candidatus Aquicultor secundus</name>
    <dbReference type="NCBI Taxonomy" id="1973895"/>
    <lineage>
        <taxon>Bacteria</taxon>
        <taxon>Bacillati</taxon>
        <taxon>Actinomycetota</taxon>
        <taxon>Candidatus Aquicultoria</taxon>
        <taxon>Candidatus Aquicultorales</taxon>
        <taxon>Candidatus Aquicultoraceae</taxon>
        <taxon>Candidatus Aquicultor</taxon>
    </lineage>
</organism>
<comment type="catalytic activity">
    <reaction evidence="3">
        <text>L-proline + NAD(+) = 1-pyrroline-2-carboxylate + NADH + H(+)</text>
        <dbReference type="Rhea" id="RHEA:20321"/>
        <dbReference type="ChEBI" id="CHEBI:15378"/>
        <dbReference type="ChEBI" id="CHEBI:39785"/>
        <dbReference type="ChEBI" id="CHEBI:57540"/>
        <dbReference type="ChEBI" id="CHEBI:57945"/>
        <dbReference type="ChEBI" id="CHEBI:60039"/>
        <dbReference type="EC" id="1.5.1.49"/>
    </reaction>
</comment>
<dbReference type="AlphaFoldDB" id="A0A2M7T5P4"/>
<proteinExistence type="inferred from homology"/>
<dbReference type="HAMAP" id="MF_00935">
    <property type="entry name" value="AlaDH_arch"/>
    <property type="match status" value="1"/>
</dbReference>
<dbReference type="InterPro" id="IPR028609">
    <property type="entry name" value="AlaDH_arch-typ"/>
</dbReference>
<dbReference type="InterPro" id="IPR023401">
    <property type="entry name" value="ODC_N"/>
</dbReference>
<keyword evidence="1 5" id="KW-0560">Oxidoreductase</keyword>
<name>A0A2M7T5P4_9ACTN</name>
<evidence type="ECO:0000313" key="6">
    <source>
        <dbReference type="EMBL" id="PIZ35655.1"/>
    </source>
</evidence>
<dbReference type="GO" id="GO:0005737">
    <property type="term" value="C:cytoplasm"/>
    <property type="evidence" value="ECO:0007669"/>
    <property type="project" value="TreeGrafter"/>
</dbReference>
<dbReference type="GO" id="GO:0051287">
    <property type="term" value="F:NAD binding"/>
    <property type="evidence" value="ECO:0007669"/>
    <property type="project" value="UniProtKB-UniRule"/>
</dbReference>
<dbReference type="PANTHER" id="PTHR13812:SF19">
    <property type="entry name" value="KETIMINE REDUCTASE MU-CRYSTALLIN"/>
    <property type="match status" value="1"/>
</dbReference>
<comment type="function">
    <text evidence="5">Catalyzes the NAD(+)-dependent oxidative deamination of L-alanine to pyruvate, and the reverse reaction, the reductive amination of pyruvate.</text>
</comment>
<dbReference type="InterPro" id="IPR036291">
    <property type="entry name" value="NAD(P)-bd_dom_sf"/>
</dbReference>
<dbReference type="EC" id="1.4.1.1" evidence="5"/>
<dbReference type="Proteomes" id="UP000230956">
    <property type="component" value="Unassembled WGS sequence"/>
</dbReference>
<dbReference type="NCBIfam" id="TIGR02371">
    <property type="entry name" value="ala_DH_arch"/>
    <property type="match status" value="1"/>
</dbReference>
<dbReference type="InterPro" id="IPR012742">
    <property type="entry name" value="Ala_DH_archaeglobus"/>
</dbReference>
<feature type="binding site" evidence="5">
    <location>
        <begin position="217"/>
        <end position="219"/>
    </location>
    <ligand>
        <name>NAD(+)</name>
        <dbReference type="ChEBI" id="CHEBI:57540"/>
    </ligand>
</feature>
<gene>
    <name evidence="6" type="primary">ala</name>
    <name evidence="6" type="ORF">COY37_10005</name>
</gene>
<keyword evidence="2 5" id="KW-0520">NAD</keyword>
<evidence type="ECO:0000313" key="7">
    <source>
        <dbReference type="Proteomes" id="UP000230956"/>
    </source>
</evidence>
<evidence type="ECO:0000256" key="3">
    <source>
        <dbReference type="ARBA" id="ARBA00050354"/>
    </source>
</evidence>
<dbReference type="RefSeq" id="WP_286678922.1">
    <property type="nucleotide sequence ID" value="NZ_MNXI01000115.1"/>
</dbReference>
<evidence type="ECO:0000256" key="1">
    <source>
        <dbReference type="ARBA" id="ARBA00023002"/>
    </source>
</evidence>
<dbReference type="FunFam" id="3.30.1780.10:FF:000002">
    <property type="entry name" value="Ornithine cyclodeaminase"/>
    <property type="match status" value="1"/>
</dbReference>
<protein>
    <recommendedName>
        <fullName evidence="5">Putative alanine dehydrogenase</fullName>
        <shortName evidence="5">AlaDH</shortName>
        <ecNumber evidence="5">1.4.1.1</ecNumber>
    </recommendedName>
</protein>
<sequence length="320" mass="34634">MKTRLLTASDIKKIINMPNTLAAVETAFREYGFGKVVMPPKLYLDLKHYGGDFRAMPAYVEKSAGLKWVSVYPGNPGKGLPTVLAMLVLNDPETGFPLAIMDATQITGYRTGAAGGVAANYLARKDSTALGLIGAGAQAKTQLLALLNYFEFEKIYMWSLREEDIERFQADFEDLPIESASIETAAGCDIVCTTTPSREFIVKREWVKEGAHINAIGADAAGKQELDPRILADAKVVVDDITQAKHSGEINVAIKRESFAEVDIYATLGEIVTGAKRGRIGNEITVFDSTGLAIQDIATARMLLDKAKAEGIGHDFDVIG</sequence>
<dbReference type="InterPro" id="IPR003462">
    <property type="entry name" value="ODC_Mu_crystall"/>
</dbReference>
<comment type="caution">
    <text evidence="5">Lacks conserved residue(s) required for the propagation of feature annotation.</text>
</comment>